<feature type="transmembrane region" description="Helical" evidence="1">
    <location>
        <begin position="27"/>
        <end position="45"/>
    </location>
</feature>
<dbReference type="AlphaFoldDB" id="A0A1B1Y561"/>
<gene>
    <name evidence="2" type="ORF">AXE80_06345</name>
</gene>
<dbReference type="STRING" id="1790137.AXE80_06345"/>
<feature type="transmembrane region" description="Helical" evidence="1">
    <location>
        <begin position="65"/>
        <end position="82"/>
    </location>
</feature>
<organism evidence="2 3">
    <name type="scientific">Wenyingzhuangia fucanilytica</name>
    <dbReference type="NCBI Taxonomy" id="1790137"/>
    <lineage>
        <taxon>Bacteria</taxon>
        <taxon>Pseudomonadati</taxon>
        <taxon>Bacteroidota</taxon>
        <taxon>Flavobacteriia</taxon>
        <taxon>Flavobacteriales</taxon>
        <taxon>Flavobacteriaceae</taxon>
        <taxon>Wenyingzhuangia</taxon>
    </lineage>
</organism>
<dbReference type="Proteomes" id="UP000092967">
    <property type="component" value="Chromosome"/>
</dbReference>
<name>A0A1B1Y561_9FLAO</name>
<protein>
    <submittedName>
        <fullName evidence="2">Uncharacterized protein</fullName>
    </submittedName>
</protein>
<reference evidence="2 3" key="1">
    <citation type="submission" date="2016-02" db="EMBL/GenBank/DDBJ databases">
        <authorList>
            <person name="Wen L."/>
            <person name="He K."/>
            <person name="Yang H."/>
        </authorList>
    </citation>
    <scope>NUCLEOTIDE SEQUENCE [LARGE SCALE GENOMIC DNA]</scope>
    <source>
        <strain evidence="2 3">CZ1127</strain>
    </source>
</reference>
<keyword evidence="1" id="KW-0812">Transmembrane</keyword>
<keyword evidence="1" id="KW-1133">Transmembrane helix</keyword>
<evidence type="ECO:0000313" key="3">
    <source>
        <dbReference type="Proteomes" id="UP000092967"/>
    </source>
</evidence>
<proteinExistence type="predicted"/>
<evidence type="ECO:0000256" key="1">
    <source>
        <dbReference type="SAM" id="Phobius"/>
    </source>
</evidence>
<keyword evidence="3" id="KW-1185">Reference proteome</keyword>
<evidence type="ECO:0000313" key="2">
    <source>
        <dbReference type="EMBL" id="ANW95921.1"/>
    </source>
</evidence>
<dbReference type="EMBL" id="CP014224">
    <property type="protein sequence ID" value="ANW95921.1"/>
    <property type="molecule type" value="Genomic_DNA"/>
</dbReference>
<keyword evidence="1" id="KW-0472">Membrane</keyword>
<dbReference type="KEGG" id="wfu:AXE80_06345"/>
<feature type="transmembrane region" description="Helical" evidence="1">
    <location>
        <begin position="102"/>
        <end position="117"/>
    </location>
</feature>
<sequence length="118" mass="14275">MIKYILYSIYKFCSRGDKAKKNGMEDIAYTSFLVILSIIPTIVIGVFLKKKGFILFQNHSIFNKIYYFIIFMSVSFVWSKLLKKKWIEKIKLTKDQMKKNRFYFWGFILILLIWFIVK</sequence>
<accession>A0A1B1Y561</accession>